<proteinExistence type="predicted"/>
<evidence type="ECO:0000313" key="1">
    <source>
        <dbReference type="EMBL" id="GFY69578.1"/>
    </source>
</evidence>
<reference evidence="1" key="1">
    <citation type="submission" date="2020-08" db="EMBL/GenBank/DDBJ databases">
        <title>Multicomponent nature underlies the extraordinary mechanical properties of spider dragline silk.</title>
        <authorList>
            <person name="Kono N."/>
            <person name="Nakamura H."/>
            <person name="Mori M."/>
            <person name="Yoshida Y."/>
            <person name="Ohtoshi R."/>
            <person name="Malay A.D."/>
            <person name="Moran D.A.P."/>
            <person name="Tomita M."/>
            <person name="Numata K."/>
            <person name="Arakawa K."/>
        </authorList>
    </citation>
    <scope>NUCLEOTIDE SEQUENCE</scope>
</reference>
<gene>
    <name evidence="1" type="ORF">TNIN_375811</name>
</gene>
<sequence length="180" mass="20191">MIITVIFGVFLHLLRCALTLIFWNDLLFFLEIIILESMMELLKLCSETSFHHGTVSDAATTPMFDAAATVDELVPTIHSLMVWKKCEALNLKAKYVPIPGAISLAGRLLRRPRRGTIVPVVRSFHVWKICQALDLPATYDPQHSSSPFTIKQNKTIPVVHSIAVFKICNALNLRVELAPQ</sequence>
<dbReference type="Proteomes" id="UP000886998">
    <property type="component" value="Unassembled WGS sequence"/>
</dbReference>
<dbReference type="EMBL" id="BMAV01017714">
    <property type="protein sequence ID" value="GFY69578.1"/>
    <property type="molecule type" value="Genomic_DNA"/>
</dbReference>
<accession>A0A8X6YC62</accession>
<organism evidence="1 2">
    <name type="scientific">Trichonephila inaurata madagascariensis</name>
    <dbReference type="NCBI Taxonomy" id="2747483"/>
    <lineage>
        <taxon>Eukaryota</taxon>
        <taxon>Metazoa</taxon>
        <taxon>Ecdysozoa</taxon>
        <taxon>Arthropoda</taxon>
        <taxon>Chelicerata</taxon>
        <taxon>Arachnida</taxon>
        <taxon>Araneae</taxon>
        <taxon>Araneomorphae</taxon>
        <taxon>Entelegynae</taxon>
        <taxon>Araneoidea</taxon>
        <taxon>Nephilidae</taxon>
        <taxon>Trichonephila</taxon>
        <taxon>Trichonephila inaurata</taxon>
    </lineage>
</organism>
<comment type="caution">
    <text evidence="1">The sequence shown here is derived from an EMBL/GenBank/DDBJ whole genome shotgun (WGS) entry which is preliminary data.</text>
</comment>
<name>A0A8X6YC62_9ARAC</name>
<keyword evidence="2" id="KW-1185">Reference proteome</keyword>
<protein>
    <submittedName>
        <fullName evidence="1">Uncharacterized protein</fullName>
    </submittedName>
</protein>
<evidence type="ECO:0000313" key="2">
    <source>
        <dbReference type="Proteomes" id="UP000886998"/>
    </source>
</evidence>
<dbReference type="OrthoDB" id="6430898at2759"/>
<dbReference type="AlphaFoldDB" id="A0A8X6YC62"/>